<organism evidence="1 2">
    <name type="scientific">Colwellia psychrerythraea (strain 34H / ATCC BAA-681)</name>
    <name type="common">Vibrio psychroerythus</name>
    <dbReference type="NCBI Taxonomy" id="167879"/>
    <lineage>
        <taxon>Bacteria</taxon>
        <taxon>Pseudomonadati</taxon>
        <taxon>Pseudomonadota</taxon>
        <taxon>Gammaproteobacteria</taxon>
        <taxon>Alteromonadales</taxon>
        <taxon>Colwelliaceae</taxon>
        <taxon>Colwellia</taxon>
    </lineage>
</organism>
<accession>Q48AK5</accession>
<evidence type="ECO:0000313" key="1">
    <source>
        <dbReference type="EMBL" id="AAZ25422.1"/>
    </source>
</evidence>
<name>Q48AK5_COLP3</name>
<dbReference type="HOGENOM" id="CLU_2878117_0_0_6"/>
<evidence type="ECO:0000313" key="2">
    <source>
        <dbReference type="Proteomes" id="UP000000547"/>
    </source>
</evidence>
<gene>
    <name evidence="1" type="ordered locus">CPS_0140</name>
</gene>
<dbReference type="AlphaFoldDB" id="Q48AK5"/>
<dbReference type="KEGG" id="cps:CPS_0140"/>
<proteinExistence type="predicted"/>
<dbReference type="Proteomes" id="UP000000547">
    <property type="component" value="Chromosome"/>
</dbReference>
<protein>
    <submittedName>
        <fullName evidence="1">Uncharacterized protein</fullName>
    </submittedName>
</protein>
<dbReference type="EMBL" id="CP000083">
    <property type="protein sequence ID" value="AAZ25422.1"/>
    <property type="molecule type" value="Genomic_DNA"/>
</dbReference>
<sequence>MISVLHLKKRLNKSKFVKLGLINFYLRKSLNDLYKFLTNSQRCFHDRIEPTNASRRTARIKKR</sequence>
<reference evidence="1" key="1">
    <citation type="journal article" date="2005" name="Proc. Natl. Acad. Sci. U.S.A.">
        <title>The psychrophilic lifestyle as revealed by the genome sequence of Colwellia psychrerythraea 34H through genomic and proteomic analyses.</title>
        <authorList>
            <person name="Methe B.A."/>
            <person name="Nelson K.E."/>
            <person name="Deming J.W."/>
            <person name="Momen B."/>
            <person name="Melamud E."/>
            <person name="Zhang X."/>
            <person name="Moult J."/>
            <person name="Madupu R."/>
            <person name="Nelson W.C."/>
            <person name="Dodson R.J."/>
            <person name="Brinkac L.M."/>
            <person name="Daugherty S.C."/>
            <person name="Durkin A.S."/>
            <person name="DeBoy R.T."/>
            <person name="Kolonay J.F."/>
            <person name="Sullivan S.A."/>
            <person name="Zhou L."/>
            <person name="Davidsen T.M."/>
            <person name="Wu M."/>
            <person name="Huston A.L."/>
            <person name="Lewis M."/>
            <person name="Weaver B."/>
            <person name="Weidman J.F."/>
            <person name="Khouri H."/>
            <person name="Utterback T.R."/>
            <person name="Feldblyum T.V."/>
            <person name="Fraser C.M."/>
        </authorList>
    </citation>
    <scope>NUCLEOTIDE SEQUENCE [LARGE SCALE GENOMIC DNA]</scope>
    <source>
        <strain evidence="1">34H</strain>
    </source>
</reference>